<proteinExistence type="predicted"/>
<dbReference type="Proteomes" id="UP001221757">
    <property type="component" value="Unassembled WGS sequence"/>
</dbReference>
<feature type="compositionally biased region" description="Acidic residues" evidence="1">
    <location>
        <begin position="154"/>
        <end position="165"/>
    </location>
</feature>
<dbReference type="AlphaFoldDB" id="A0AAD7DR23"/>
<feature type="region of interest" description="Disordered" evidence="1">
    <location>
        <begin position="11"/>
        <end position="42"/>
    </location>
</feature>
<sequence length="464" mass="53341">MPPVVAAIPFPPDNEALSTPTVPAIAPAPFPPLPPHSAQKENETVQDFFARRTARNQRKMEKENSVDRQRRTQRATHAEKGGIPSKARVFFWEEQDGHYIRQPGGRGSYADLWREYPRRQRRFDPFSNEWDLCELFEGNDSIFGESPGKVSARDDDDNDDDDDDDLQEFAYLMPPATQLPRGMEQHPHDVEMAPIEECNLAEASQKCVNLVYRKFGLVPRTEEPVYESSAQNLLTTLEKRFGFVMQASPDGRSVNDIDKALLDYHQPEHFTRPPSSFEFQRELLKSMRNPLKHMHYYVLRKIGSGIGSEVILIPRATDLLEVLRQGWGPDIRDVATHFLARDVSEPTLVHRTKGFKRDITSGLGFRPNNYEFDEHDYKAYTTQRDFQLLHTPRGRVALQYGGIIARLARSEVLDDDFFRGFSDDIYDLGDCLWDEKSPHAYWHDILSDREIDLLCGVYHLGTGM</sequence>
<protein>
    <submittedName>
        <fullName evidence="2">Uncharacterized protein</fullName>
    </submittedName>
</protein>
<organism evidence="2 3">
    <name type="scientific">Mycena rosella</name>
    <name type="common">Pink bonnet</name>
    <name type="synonym">Agaricus rosellus</name>
    <dbReference type="NCBI Taxonomy" id="1033263"/>
    <lineage>
        <taxon>Eukaryota</taxon>
        <taxon>Fungi</taxon>
        <taxon>Dikarya</taxon>
        <taxon>Basidiomycota</taxon>
        <taxon>Agaricomycotina</taxon>
        <taxon>Agaricomycetes</taxon>
        <taxon>Agaricomycetidae</taxon>
        <taxon>Agaricales</taxon>
        <taxon>Marasmiineae</taxon>
        <taxon>Mycenaceae</taxon>
        <taxon>Mycena</taxon>
    </lineage>
</organism>
<keyword evidence="3" id="KW-1185">Reference proteome</keyword>
<dbReference type="EMBL" id="JARKIE010000035">
    <property type="protein sequence ID" value="KAJ7696329.1"/>
    <property type="molecule type" value="Genomic_DNA"/>
</dbReference>
<comment type="caution">
    <text evidence="2">The sequence shown here is derived from an EMBL/GenBank/DDBJ whole genome shotgun (WGS) entry which is preliminary data.</text>
</comment>
<feature type="compositionally biased region" description="Pro residues" evidence="1">
    <location>
        <begin position="26"/>
        <end position="35"/>
    </location>
</feature>
<gene>
    <name evidence="2" type="ORF">B0H17DRAFT_1198244</name>
</gene>
<feature type="compositionally biased region" description="Basic and acidic residues" evidence="1">
    <location>
        <begin position="58"/>
        <end position="80"/>
    </location>
</feature>
<feature type="region of interest" description="Disordered" evidence="1">
    <location>
        <begin position="144"/>
        <end position="165"/>
    </location>
</feature>
<accession>A0AAD7DR23</accession>
<evidence type="ECO:0000313" key="3">
    <source>
        <dbReference type="Proteomes" id="UP001221757"/>
    </source>
</evidence>
<evidence type="ECO:0000313" key="2">
    <source>
        <dbReference type="EMBL" id="KAJ7696329.1"/>
    </source>
</evidence>
<name>A0AAD7DR23_MYCRO</name>
<reference evidence="2" key="1">
    <citation type="submission" date="2023-03" db="EMBL/GenBank/DDBJ databases">
        <title>Massive genome expansion in bonnet fungi (Mycena s.s.) driven by repeated elements and novel gene families across ecological guilds.</title>
        <authorList>
            <consortium name="Lawrence Berkeley National Laboratory"/>
            <person name="Harder C.B."/>
            <person name="Miyauchi S."/>
            <person name="Viragh M."/>
            <person name="Kuo A."/>
            <person name="Thoen E."/>
            <person name="Andreopoulos B."/>
            <person name="Lu D."/>
            <person name="Skrede I."/>
            <person name="Drula E."/>
            <person name="Henrissat B."/>
            <person name="Morin E."/>
            <person name="Kohler A."/>
            <person name="Barry K."/>
            <person name="LaButti K."/>
            <person name="Morin E."/>
            <person name="Salamov A."/>
            <person name="Lipzen A."/>
            <person name="Mereny Z."/>
            <person name="Hegedus B."/>
            <person name="Baldrian P."/>
            <person name="Stursova M."/>
            <person name="Weitz H."/>
            <person name="Taylor A."/>
            <person name="Grigoriev I.V."/>
            <person name="Nagy L.G."/>
            <person name="Martin F."/>
            <person name="Kauserud H."/>
        </authorList>
    </citation>
    <scope>NUCLEOTIDE SEQUENCE</scope>
    <source>
        <strain evidence="2">CBHHK067</strain>
    </source>
</reference>
<evidence type="ECO:0000256" key="1">
    <source>
        <dbReference type="SAM" id="MobiDB-lite"/>
    </source>
</evidence>
<feature type="region of interest" description="Disordered" evidence="1">
    <location>
        <begin position="54"/>
        <end position="81"/>
    </location>
</feature>